<dbReference type="Proteomes" id="UP000053573">
    <property type="component" value="Unassembled WGS sequence"/>
</dbReference>
<proteinExistence type="predicted"/>
<sequence length="160" mass="18163">MSPLWGSRRHEERNEGEEHGEDEAAGRGHRREEPTERSRLLPRGLSIQPLERPGTAKLHHPLPNNKPGLVDCAARIDLRQSAGYEQPRLRLLRFLLHHPDHGQLVDCPDIFLHPLEAHDHMGCGPLRLPSSKLVHHRRRAPPPRRGGMGGYCLRRMGDGD</sequence>
<gene>
    <name evidence="2" type="ORF">EMPG_15632</name>
</gene>
<evidence type="ECO:0000256" key="1">
    <source>
        <dbReference type="SAM" id="MobiDB-lite"/>
    </source>
</evidence>
<dbReference type="STRING" id="2060906.A0A0H1BBW9"/>
<feature type="region of interest" description="Disordered" evidence="1">
    <location>
        <begin position="1"/>
        <end position="65"/>
    </location>
</feature>
<comment type="caution">
    <text evidence="2">The sequence shown here is derived from an EMBL/GenBank/DDBJ whole genome shotgun (WGS) entry which is preliminary data.</text>
</comment>
<evidence type="ECO:0000313" key="3">
    <source>
        <dbReference type="Proteomes" id="UP000053573"/>
    </source>
</evidence>
<accession>A0A0H1BBW9</accession>
<feature type="compositionally biased region" description="Basic and acidic residues" evidence="1">
    <location>
        <begin position="8"/>
        <end position="39"/>
    </location>
</feature>
<name>A0A0H1BBW9_9EURO</name>
<dbReference type="EMBL" id="LDEV01002485">
    <property type="protein sequence ID" value="KLJ08939.1"/>
    <property type="molecule type" value="Genomic_DNA"/>
</dbReference>
<evidence type="ECO:0000313" key="2">
    <source>
        <dbReference type="EMBL" id="KLJ08939.1"/>
    </source>
</evidence>
<dbReference type="AlphaFoldDB" id="A0A0H1BBW9"/>
<reference evidence="3" key="1">
    <citation type="journal article" date="2015" name="PLoS Genet.">
        <title>The dynamic genome and transcriptome of the human fungal pathogen Blastomyces and close relative Emmonsia.</title>
        <authorList>
            <person name="Munoz J.F."/>
            <person name="Gauthier G.M."/>
            <person name="Desjardins C.A."/>
            <person name="Gallo J.E."/>
            <person name="Holder J."/>
            <person name="Sullivan T.D."/>
            <person name="Marty A.J."/>
            <person name="Carmen J.C."/>
            <person name="Chen Z."/>
            <person name="Ding L."/>
            <person name="Gujja S."/>
            <person name="Magrini V."/>
            <person name="Misas E."/>
            <person name="Mitreva M."/>
            <person name="Priest M."/>
            <person name="Saif S."/>
            <person name="Whiston E.A."/>
            <person name="Young S."/>
            <person name="Zeng Q."/>
            <person name="Goldman W.E."/>
            <person name="Mardis E.R."/>
            <person name="Taylor J.W."/>
            <person name="McEwen J.G."/>
            <person name="Clay O.K."/>
            <person name="Klein B.S."/>
            <person name="Cuomo C.A."/>
        </authorList>
    </citation>
    <scope>NUCLEOTIDE SEQUENCE [LARGE SCALE GENOMIC DNA]</scope>
    <source>
        <strain evidence="3">UAMH 139</strain>
    </source>
</reference>
<organism evidence="2 3">
    <name type="scientific">Blastomyces silverae</name>
    <dbReference type="NCBI Taxonomy" id="2060906"/>
    <lineage>
        <taxon>Eukaryota</taxon>
        <taxon>Fungi</taxon>
        <taxon>Dikarya</taxon>
        <taxon>Ascomycota</taxon>
        <taxon>Pezizomycotina</taxon>
        <taxon>Eurotiomycetes</taxon>
        <taxon>Eurotiomycetidae</taxon>
        <taxon>Onygenales</taxon>
        <taxon>Ajellomycetaceae</taxon>
        <taxon>Blastomyces</taxon>
    </lineage>
</organism>
<keyword evidence="3" id="KW-1185">Reference proteome</keyword>
<protein>
    <submittedName>
        <fullName evidence="2">Uncharacterized protein</fullName>
    </submittedName>
</protein>